<feature type="compositionally biased region" description="Low complexity" evidence="12">
    <location>
        <begin position="962"/>
        <end position="975"/>
    </location>
</feature>
<dbReference type="PANTHER" id="PTHR24346:SF82">
    <property type="entry name" value="KP78A-RELATED"/>
    <property type="match status" value="1"/>
</dbReference>
<feature type="region of interest" description="Disordered" evidence="12">
    <location>
        <begin position="1572"/>
        <end position="1619"/>
    </location>
</feature>
<feature type="compositionally biased region" description="Polar residues" evidence="12">
    <location>
        <begin position="1407"/>
        <end position="1417"/>
    </location>
</feature>
<feature type="binding site" evidence="11">
    <location>
        <position position="222"/>
    </location>
    <ligand>
        <name>ATP</name>
        <dbReference type="ChEBI" id="CHEBI:30616"/>
    </ligand>
</feature>
<feature type="region of interest" description="Disordered" evidence="12">
    <location>
        <begin position="1407"/>
        <end position="1464"/>
    </location>
</feature>
<feature type="compositionally biased region" description="Polar residues" evidence="12">
    <location>
        <begin position="1102"/>
        <end position="1111"/>
    </location>
</feature>
<evidence type="ECO:0000256" key="8">
    <source>
        <dbReference type="ARBA" id="ARBA00038181"/>
    </source>
</evidence>
<evidence type="ECO:0000256" key="9">
    <source>
        <dbReference type="ARBA" id="ARBA00047899"/>
    </source>
</evidence>
<evidence type="ECO:0000256" key="7">
    <source>
        <dbReference type="ARBA" id="ARBA00022840"/>
    </source>
</evidence>
<evidence type="ECO:0000256" key="3">
    <source>
        <dbReference type="ARBA" id="ARBA00022527"/>
    </source>
</evidence>
<evidence type="ECO:0000259" key="13">
    <source>
        <dbReference type="PROSITE" id="PS50011"/>
    </source>
</evidence>
<evidence type="ECO:0000313" key="16">
    <source>
        <dbReference type="Proteomes" id="UP001139887"/>
    </source>
</evidence>
<dbReference type="Pfam" id="PF00069">
    <property type="entry name" value="Pkinase"/>
    <property type="match status" value="1"/>
</dbReference>
<dbReference type="InterPro" id="IPR017441">
    <property type="entry name" value="Protein_kinase_ATP_BS"/>
</dbReference>
<feature type="region of interest" description="Disordered" evidence="12">
    <location>
        <begin position="920"/>
        <end position="941"/>
    </location>
</feature>
<feature type="compositionally biased region" description="Polar residues" evidence="12">
    <location>
        <begin position="1037"/>
        <end position="1046"/>
    </location>
</feature>
<dbReference type="PROSITE" id="PS50011">
    <property type="entry name" value="PROTEIN_KINASE_DOM"/>
    <property type="match status" value="1"/>
</dbReference>
<evidence type="ECO:0000256" key="11">
    <source>
        <dbReference type="PROSITE-ProRule" id="PRU10141"/>
    </source>
</evidence>
<dbReference type="PROSITE" id="PS00107">
    <property type="entry name" value="PROTEIN_KINASE_ATP"/>
    <property type="match status" value="1"/>
</dbReference>
<feature type="region of interest" description="Disordered" evidence="12">
    <location>
        <begin position="1"/>
        <end position="45"/>
    </location>
</feature>
<feature type="compositionally biased region" description="Polar residues" evidence="12">
    <location>
        <begin position="1156"/>
        <end position="1170"/>
    </location>
</feature>
<dbReference type="GO" id="GO:0004674">
    <property type="term" value="F:protein serine/threonine kinase activity"/>
    <property type="evidence" value="ECO:0007669"/>
    <property type="project" value="UniProtKB-KW"/>
</dbReference>
<feature type="domain" description="Protein kinase" evidence="13">
    <location>
        <begin position="193"/>
        <end position="520"/>
    </location>
</feature>
<feature type="compositionally biased region" description="Basic and acidic residues" evidence="12">
    <location>
        <begin position="842"/>
        <end position="851"/>
    </location>
</feature>
<dbReference type="GO" id="GO:0005524">
    <property type="term" value="F:ATP binding"/>
    <property type="evidence" value="ECO:0007669"/>
    <property type="project" value="UniProtKB-UniRule"/>
</dbReference>
<evidence type="ECO:0000256" key="6">
    <source>
        <dbReference type="ARBA" id="ARBA00022777"/>
    </source>
</evidence>
<comment type="catalytic activity">
    <reaction evidence="10">
        <text>L-seryl-[protein] + ATP = O-phospho-L-seryl-[protein] + ADP + H(+)</text>
        <dbReference type="Rhea" id="RHEA:17989"/>
        <dbReference type="Rhea" id="RHEA-COMP:9863"/>
        <dbReference type="Rhea" id="RHEA-COMP:11604"/>
        <dbReference type="ChEBI" id="CHEBI:15378"/>
        <dbReference type="ChEBI" id="CHEBI:29999"/>
        <dbReference type="ChEBI" id="CHEBI:30616"/>
        <dbReference type="ChEBI" id="CHEBI:83421"/>
        <dbReference type="ChEBI" id="CHEBI:456216"/>
        <dbReference type="EC" id="2.7.11.1"/>
    </reaction>
</comment>
<feature type="region of interest" description="Disordered" evidence="12">
    <location>
        <begin position="712"/>
        <end position="733"/>
    </location>
</feature>
<dbReference type="FunFam" id="1.10.510.10:FF:000002">
    <property type="entry name" value="Non-specific serine/threonine protein kinase"/>
    <property type="match status" value="1"/>
</dbReference>
<evidence type="ECO:0000256" key="10">
    <source>
        <dbReference type="ARBA" id="ARBA00048679"/>
    </source>
</evidence>
<feature type="compositionally biased region" description="Low complexity" evidence="12">
    <location>
        <begin position="1447"/>
        <end position="1459"/>
    </location>
</feature>
<comment type="caution">
    <text evidence="15">The sequence shown here is derived from an EMBL/GenBank/DDBJ whole genome shotgun (WGS) entry which is preliminary data.</text>
</comment>
<dbReference type="EC" id="2.7.11.1" evidence="2"/>
<reference evidence="15" key="1">
    <citation type="submission" date="2022-07" db="EMBL/GenBank/DDBJ databases">
        <title>Phylogenomic reconstructions and comparative analyses of Kickxellomycotina fungi.</title>
        <authorList>
            <person name="Reynolds N.K."/>
            <person name="Stajich J.E."/>
            <person name="Barry K."/>
            <person name="Grigoriev I.V."/>
            <person name="Crous P."/>
            <person name="Smith M.E."/>
        </authorList>
    </citation>
    <scope>NUCLEOTIDE SEQUENCE</scope>
    <source>
        <strain evidence="15">NRRL 1566</strain>
    </source>
</reference>
<feature type="region of interest" description="Disordered" evidence="12">
    <location>
        <begin position="1370"/>
        <end position="1393"/>
    </location>
</feature>
<dbReference type="InterPro" id="IPR008271">
    <property type="entry name" value="Ser/Thr_kinase_AS"/>
</dbReference>
<feature type="compositionally biased region" description="Polar residues" evidence="12">
    <location>
        <begin position="151"/>
        <end position="187"/>
    </location>
</feature>
<feature type="domain" description="KA1" evidence="14">
    <location>
        <begin position="1621"/>
        <end position="1670"/>
    </location>
</feature>
<feature type="region of interest" description="Disordered" evidence="12">
    <location>
        <begin position="1083"/>
        <end position="1197"/>
    </location>
</feature>
<dbReference type="GO" id="GO:0005737">
    <property type="term" value="C:cytoplasm"/>
    <property type="evidence" value="ECO:0007669"/>
    <property type="project" value="TreeGrafter"/>
</dbReference>
<feature type="compositionally biased region" description="Polar residues" evidence="12">
    <location>
        <begin position="22"/>
        <end position="42"/>
    </location>
</feature>
<dbReference type="SMART" id="SM00220">
    <property type="entry name" value="S_TKc"/>
    <property type="match status" value="1"/>
</dbReference>
<dbReference type="SUPFAM" id="SSF56112">
    <property type="entry name" value="Protein kinase-like (PK-like)"/>
    <property type="match status" value="1"/>
</dbReference>
<keyword evidence="5 11" id="KW-0547">Nucleotide-binding</keyword>
<feature type="region of interest" description="Disordered" evidence="12">
    <location>
        <begin position="960"/>
        <end position="1050"/>
    </location>
</feature>
<dbReference type="PROSITE" id="PS00108">
    <property type="entry name" value="PROTEIN_KINASE_ST"/>
    <property type="match status" value="1"/>
</dbReference>
<dbReference type="InterPro" id="IPR028375">
    <property type="entry name" value="KA1/Ssp2_C"/>
</dbReference>
<feature type="compositionally biased region" description="Polar residues" evidence="12">
    <location>
        <begin position="1580"/>
        <end position="1605"/>
    </location>
</feature>
<keyword evidence="16" id="KW-1185">Reference proteome</keyword>
<dbReference type="GO" id="GO:0035556">
    <property type="term" value="P:intracellular signal transduction"/>
    <property type="evidence" value="ECO:0007669"/>
    <property type="project" value="TreeGrafter"/>
</dbReference>
<keyword evidence="6 15" id="KW-0418">Kinase</keyword>
<keyword evidence="4 15" id="KW-0808">Transferase</keyword>
<dbReference type="PANTHER" id="PTHR24346">
    <property type="entry name" value="MAP/MICROTUBULE AFFINITY-REGULATING KINASE"/>
    <property type="match status" value="1"/>
</dbReference>
<feature type="compositionally biased region" description="Polar residues" evidence="12">
    <location>
        <begin position="721"/>
        <end position="733"/>
    </location>
</feature>
<keyword evidence="3" id="KW-0723">Serine/threonine-protein kinase</keyword>
<sequence>MADTAIPASELPPQRREHLPRQQPQQTLRTAMPSTQNTSGSSGFPALGASQLISPVEHRTNVRPLSVGAGREHASMGPHPGAAALARANSAGGQAGNGHGYSNHPQTQVRNQPNASYLRQRASGTIQEHVFNAHDASAAVAPGATAKHVAPTSTAGRETQYNTNAQRQPSGISAGQTYHSSNSTSSRRMVGPYQLAKTIGAGSMGKVKVALDTRTNKRVAAKIIPLQQPDVAIYFPSGLDTTSTSSQSRCGPVDVNTAPWRSWLRDLALESHPDLASAAGVTVNVQRKLRLLQPRERYTTKDRERRENKDIRVVREVAINRLLHHPHICMLHDVVVHPNHYYIFQELVSGGQMLDYIISHGRLKEKHARKFARQIASAIDYCHYNSIVHRDLKIENILISANGNIKLIDFGLSNLYSPRSQLSTFCGSLYFAAPELLNAQPYTGPEVDLWSFGVVLYVLVCGKVPFDDQSMPALHAKIKRGHVEYPAWLSPECRHLLSRLLVVNPRRRATMGEVIRHPWMCKGYDRPPANYLPTRTPLVSPHQLDRAVIHEMAKYIGFGFGSEEEIRVGLEAILTEDWYRSWLKDRLAPHLSNLRSLLQDQVANAAALSPDKHLVPSAAVPPVIDASSGATLTNISEPSASAEVGATAPTAADVAHTLSSRPSQNLRLTSGSIASTNPGETVDAPSNDSMRKRASFWKRSSTFITGGLARATQRAGLDPHSSGTQSAIANSDKQNQFRALSGRIFSDNRNAVNSGSAANDAANHEHTLSSLSAHAPKMYVDQATGMISIWTDGKLVPADIECAVVQQEYHDLVATDPLLSIYFLVKERREREARYAQQHQNAKQEMRDQLHQHPSTHGQLTQAPLQKDEVQNSEAWVKLDRKPQPAKLTADDDKGTKAAQDIVSAIAGTQDVDIKLETAETHTEPSDEVQAEPRPSTAGDANTVDQTTAAIEALSRGSGMLAASRGGTSAASGTGFQDTRRKRNSLFKRLSGIVKGTRSSSKAPNDHSDSTSRIIQAEGKESGYMEISVQKGDDNKSSTSEGQHSSPLHLLNVESMGARIRGSPSTQKYTTLDCIDEDKEYTSNKPVEAESKRSTDAFVDQKSVTTSLNSPERQHLDKPLCAQNQSTTDAKSEDTHNSSPAVDESVALSAKDASPKTPSAGSKGSKSSLRISHDSDGTSSMFTSDIEDDEPTAKVDVSPSEKAALLVKARREIEGLDDHAGVGLLDRTPELNYRTAGQKAKFDTKRRRARSSSNTVVRMLTDMVRDAGNGAGSRAGKAVQGPKATFPHMSGLSGRTHAKSILRHSSTGAINKTRGGGAFTDKTLYDELRTIEQPEHDDGFVNVGERPDILRSHSHTVSNSARGLALPERIAEEPNSPARHQPTNALGIETDPSCQPLKLQQADSKILSSMPKSPSNDNENDKHSCDSGLANIDSSMSPKLPSNDLESTSNDIINDISSTPPRADEHLKPVFLKGLFSVSTTSTRSPTVIRANLLDVLSGMPVRFHEGKGYFTCSMETNSGPTNIQEGALDAYAHEDSAASRNSSLHKQKRALRLPVVDRKISFRRKSKRVDEAAMGLTATGDNQPSSHGDTSSNDGHASDSQSAGETAGLAHGLQQPRTQRRSSSTAICFQIFLVRMPLLGLYGLQFRRVSGPTWKYKDICSDILKRLKL</sequence>
<comment type="catalytic activity">
    <reaction evidence="9">
        <text>L-threonyl-[protein] + ATP = O-phospho-L-threonyl-[protein] + ADP + H(+)</text>
        <dbReference type="Rhea" id="RHEA:46608"/>
        <dbReference type="Rhea" id="RHEA-COMP:11060"/>
        <dbReference type="Rhea" id="RHEA-COMP:11605"/>
        <dbReference type="ChEBI" id="CHEBI:15378"/>
        <dbReference type="ChEBI" id="CHEBI:30013"/>
        <dbReference type="ChEBI" id="CHEBI:30616"/>
        <dbReference type="ChEBI" id="CHEBI:61977"/>
        <dbReference type="ChEBI" id="CHEBI:456216"/>
        <dbReference type="EC" id="2.7.11.1"/>
    </reaction>
</comment>
<proteinExistence type="inferred from homology"/>
<evidence type="ECO:0000256" key="12">
    <source>
        <dbReference type="SAM" id="MobiDB-lite"/>
    </source>
</evidence>
<keyword evidence="7 11" id="KW-0067">ATP-binding</keyword>
<name>A0A9W8LZC9_9FUNG</name>
<organism evidence="15 16">
    <name type="scientific">Coemansia brasiliensis</name>
    <dbReference type="NCBI Taxonomy" id="2650707"/>
    <lineage>
        <taxon>Eukaryota</taxon>
        <taxon>Fungi</taxon>
        <taxon>Fungi incertae sedis</taxon>
        <taxon>Zoopagomycota</taxon>
        <taxon>Kickxellomycotina</taxon>
        <taxon>Kickxellomycetes</taxon>
        <taxon>Kickxellales</taxon>
        <taxon>Kickxellaceae</taxon>
        <taxon>Coemansia</taxon>
    </lineage>
</organism>
<dbReference type="Proteomes" id="UP001139887">
    <property type="component" value="Unassembled WGS sequence"/>
</dbReference>
<feature type="region of interest" description="Disordered" evidence="12">
    <location>
        <begin position="142"/>
        <end position="189"/>
    </location>
</feature>
<evidence type="ECO:0000256" key="5">
    <source>
        <dbReference type="ARBA" id="ARBA00022741"/>
    </source>
</evidence>
<feature type="compositionally biased region" description="Polar residues" evidence="12">
    <location>
        <begin position="852"/>
        <end position="864"/>
    </location>
</feature>
<evidence type="ECO:0000256" key="1">
    <source>
        <dbReference type="ARBA" id="ARBA00010791"/>
    </source>
</evidence>
<comment type="similarity">
    <text evidence="1">Belongs to the protein kinase superfamily. CAMK Ser/Thr protein kinase family. NIM1 subfamily.</text>
</comment>
<feature type="region of interest" description="Disordered" evidence="12">
    <location>
        <begin position="657"/>
        <end position="688"/>
    </location>
</feature>
<gene>
    <name evidence="15" type="primary">KIN2_1</name>
    <name evidence="15" type="ORF">IWW36_003031</name>
</gene>
<comment type="similarity">
    <text evidence="8">Belongs to the protein kinase superfamily. CAMK Ser/Thr protein kinase family. Smok subfamily.</text>
</comment>
<dbReference type="InterPro" id="IPR001772">
    <property type="entry name" value="KA1_dom"/>
</dbReference>
<dbReference type="SUPFAM" id="SSF103243">
    <property type="entry name" value="KA1-like"/>
    <property type="match status" value="1"/>
</dbReference>
<dbReference type="InterPro" id="IPR011009">
    <property type="entry name" value="Kinase-like_dom_sf"/>
</dbReference>
<protein>
    <recommendedName>
        <fullName evidence="2">non-specific serine/threonine protein kinase</fullName>
        <ecNumber evidence="2">2.7.11.1</ecNumber>
    </recommendedName>
</protein>
<dbReference type="InterPro" id="IPR000719">
    <property type="entry name" value="Prot_kinase_dom"/>
</dbReference>
<evidence type="ECO:0000313" key="15">
    <source>
        <dbReference type="EMBL" id="KAJ2848858.1"/>
    </source>
</evidence>
<dbReference type="Pfam" id="PF02149">
    <property type="entry name" value="KA1"/>
    <property type="match status" value="1"/>
</dbReference>
<dbReference type="Gene3D" id="1.10.510.10">
    <property type="entry name" value="Transferase(Phosphotransferase) domain 1"/>
    <property type="match status" value="1"/>
</dbReference>
<dbReference type="PROSITE" id="PS50032">
    <property type="entry name" value="KA1"/>
    <property type="match status" value="1"/>
</dbReference>
<feature type="region of interest" description="Disordered" evidence="12">
    <location>
        <begin position="834"/>
        <end position="896"/>
    </location>
</feature>
<dbReference type="GO" id="GO:0000226">
    <property type="term" value="P:microtubule cytoskeleton organization"/>
    <property type="evidence" value="ECO:0007669"/>
    <property type="project" value="TreeGrafter"/>
</dbReference>
<feature type="compositionally biased region" description="Basic and acidic residues" evidence="12">
    <location>
        <begin position="877"/>
        <end position="896"/>
    </location>
</feature>
<evidence type="ECO:0000256" key="2">
    <source>
        <dbReference type="ARBA" id="ARBA00012513"/>
    </source>
</evidence>
<dbReference type="Gene3D" id="3.30.200.20">
    <property type="entry name" value="Phosphorylase Kinase, domain 1"/>
    <property type="match status" value="1"/>
</dbReference>
<dbReference type="Gene3D" id="3.30.310.80">
    <property type="entry name" value="Kinase associated domain 1, KA1"/>
    <property type="match status" value="1"/>
</dbReference>
<evidence type="ECO:0000256" key="4">
    <source>
        <dbReference type="ARBA" id="ARBA00022679"/>
    </source>
</evidence>
<dbReference type="EMBL" id="JANBUW010000126">
    <property type="protein sequence ID" value="KAJ2848858.1"/>
    <property type="molecule type" value="Genomic_DNA"/>
</dbReference>
<dbReference type="OrthoDB" id="193931at2759"/>
<accession>A0A9W8LZC9</accession>
<evidence type="ECO:0000259" key="14">
    <source>
        <dbReference type="PROSITE" id="PS50032"/>
    </source>
</evidence>